<name>A0A0G4K4G6_9SPIR</name>
<reference evidence="2" key="1">
    <citation type="submission" date="2015-04" db="EMBL/GenBank/DDBJ databases">
        <authorList>
            <person name="Mushtaq Mamoona"/>
        </authorList>
    </citation>
    <scope>NUCLEOTIDE SEQUENCE [LARGE SCALE GENOMIC DNA]</scope>
    <source>
        <strain evidence="2">AN4859/03</strain>
    </source>
</reference>
<dbReference type="AlphaFoldDB" id="A0A0G4K4G6"/>
<keyword evidence="2" id="KW-1185">Reference proteome</keyword>
<evidence type="ECO:0000313" key="2">
    <source>
        <dbReference type="Proteomes" id="UP000043763"/>
    </source>
</evidence>
<dbReference type="OrthoDB" id="304916at2"/>
<proteinExistence type="predicted"/>
<dbReference type="EMBL" id="CVLB01000001">
    <property type="protein sequence ID" value="CRF32049.1"/>
    <property type="molecule type" value="Genomic_DNA"/>
</dbReference>
<accession>A0A0G4K4G6</accession>
<gene>
    <name evidence="1" type="ORF">BRSU_0541</name>
</gene>
<sequence length="548" mass="64433">MYDQISKDTLKELFKIWKAKNIEDLDIKSSNVSLVSFKFYSLSKEAKDIVLYVLKNESKELNSIDIAYSLKYSQKQVPAFFDYINEIKKSGLLYLKIKRRRLNSHDDTLYFLPNVKSIIESIILKDDIKIPYYVDAAYTANAYKKYLHKIIHIYENGNIVEYSKAKIDDDELFTLCKSNILSVYFHQNDLKVYVAVNNKNVVENLEKSLKENIESSVFIYNHFNILNDIETFIYECDVQKLSTDDININFLTNNLEPSAIINICLKLDLIKLDNKNFISLEYDNIKKYLSSSIEERMDSITKIVYKKYSDYYKHIFSIIEKESISKSVLFMKLKEKYNLSITAETYNNVIYSMFILGIAEVSFYENAVLAIRNINTYTEENNFRKSFINGNFELTLINHYLFSNNFIYMCNLYFELDKQETVYTYTMTEESVLKGKTIISDEGSEYCFDKFLVVLKNILLDNNVEIPKHIETSIKRWYERGIISYVYDNVTLVIIKDANKLEEIIYEAKRKGIIITKINDEYAIVKSSSSTKKSLTKFLRQRKIIVTF</sequence>
<protein>
    <submittedName>
        <fullName evidence="1">Uncharacterized protein</fullName>
    </submittedName>
</protein>
<dbReference type="RefSeq" id="WP_048593667.1">
    <property type="nucleotide sequence ID" value="NZ_CVLB01000001.1"/>
</dbReference>
<dbReference type="Proteomes" id="UP000043763">
    <property type="component" value="Unassembled WGS sequence"/>
</dbReference>
<evidence type="ECO:0000313" key="1">
    <source>
        <dbReference type="EMBL" id="CRF32049.1"/>
    </source>
</evidence>
<organism evidence="1 2">
    <name type="scientific">Brachyspira suanatina</name>
    <dbReference type="NCBI Taxonomy" id="381802"/>
    <lineage>
        <taxon>Bacteria</taxon>
        <taxon>Pseudomonadati</taxon>
        <taxon>Spirochaetota</taxon>
        <taxon>Spirochaetia</taxon>
        <taxon>Brachyspirales</taxon>
        <taxon>Brachyspiraceae</taxon>
        <taxon>Brachyspira</taxon>
    </lineage>
</organism>